<name>A0A428ZV21_KIBAR</name>
<dbReference type="NCBIfam" id="NF037968">
    <property type="entry name" value="SemiSWEET_2"/>
    <property type="match status" value="1"/>
</dbReference>
<dbReference type="GO" id="GO:0051119">
    <property type="term" value="F:sugar transmembrane transporter activity"/>
    <property type="evidence" value="ECO:0007669"/>
    <property type="project" value="InterPro"/>
</dbReference>
<sequence>MHKRGVTLTVLGLFAGALTTLAFLPQVVRCFRTRSTGDLSWAWILMMCAGVGTWFVYGLLGADLPVIVANGITLVLVAALGVIKAIHQREVPA</sequence>
<evidence type="ECO:0000256" key="3">
    <source>
        <dbReference type="ARBA" id="ARBA00022989"/>
    </source>
</evidence>
<evidence type="ECO:0000313" key="6">
    <source>
        <dbReference type="EMBL" id="RSM91918.1"/>
    </source>
</evidence>
<reference evidence="6 7" key="1">
    <citation type="submission" date="2018-05" db="EMBL/GenBank/DDBJ databases">
        <title>Evolution of GPA BGCs.</title>
        <authorList>
            <person name="Waglechner N."/>
            <person name="Wright G.D."/>
        </authorList>
    </citation>
    <scope>NUCLEOTIDE SEQUENCE [LARGE SCALE GENOMIC DNA]</scope>
    <source>
        <strain evidence="6 7">A82846</strain>
    </source>
</reference>
<dbReference type="Proteomes" id="UP000287547">
    <property type="component" value="Unassembled WGS sequence"/>
</dbReference>
<organism evidence="6 7">
    <name type="scientific">Kibdelosporangium aridum</name>
    <dbReference type="NCBI Taxonomy" id="2030"/>
    <lineage>
        <taxon>Bacteria</taxon>
        <taxon>Bacillati</taxon>
        <taxon>Actinomycetota</taxon>
        <taxon>Actinomycetes</taxon>
        <taxon>Pseudonocardiales</taxon>
        <taxon>Pseudonocardiaceae</taxon>
        <taxon>Kibdelosporangium</taxon>
    </lineage>
</organism>
<feature type="transmembrane region" description="Helical" evidence="5">
    <location>
        <begin position="40"/>
        <end position="60"/>
    </location>
</feature>
<dbReference type="Pfam" id="PF04193">
    <property type="entry name" value="PQ-loop"/>
    <property type="match status" value="1"/>
</dbReference>
<feature type="transmembrane region" description="Helical" evidence="5">
    <location>
        <begin position="67"/>
        <end position="87"/>
    </location>
</feature>
<dbReference type="EMBL" id="QHKI01000001">
    <property type="protein sequence ID" value="RSM91918.1"/>
    <property type="molecule type" value="Genomic_DNA"/>
</dbReference>
<comment type="subcellular location">
    <subcellularLocation>
        <location evidence="1">Membrane</location>
        <topology evidence="1">Multi-pass membrane protein</topology>
    </subcellularLocation>
</comment>
<keyword evidence="4 5" id="KW-0472">Membrane</keyword>
<comment type="caution">
    <text evidence="6">The sequence shown here is derived from an EMBL/GenBank/DDBJ whole genome shotgun (WGS) entry which is preliminary data.</text>
</comment>
<evidence type="ECO:0000313" key="7">
    <source>
        <dbReference type="Proteomes" id="UP000287547"/>
    </source>
</evidence>
<dbReference type="AlphaFoldDB" id="A0A428ZV21"/>
<protein>
    <recommendedName>
        <fullName evidence="8">MtN3 and saliva related transmembrane protein</fullName>
    </recommendedName>
</protein>
<evidence type="ECO:0000256" key="1">
    <source>
        <dbReference type="ARBA" id="ARBA00004141"/>
    </source>
</evidence>
<dbReference type="Gene3D" id="1.20.1280.290">
    <property type="match status" value="1"/>
</dbReference>
<gene>
    <name evidence="6" type="ORF">DMH04_02115</name>
</gene>
<dbReference type="InterPro" id="IPR047662">
    <property type="entry name" value="SemiSWEET"/>
</dbReference>
<accession>A0A428ZV21</accession>
<keyword evidence="3 5" id="KW-1133">Transmembrane helix</keyword>
<dbReference type="GO" id="GO:0016020">
    <property type="term" value="C:membrane"/>
    <property type="evidence" value="ECO:0007669"/>
    <property type="project" value="UniProtKB-SubCell"/>
</dbReference>
<evidence type="ECO:0008006" key="8">
    <source>
        <dbReference type="Google" id="ProtNLM"/>
    </source>
</evidence>
<evidence type="ECO:0000256" key="5">
    <source>
        <dbReference type="SAM" id="Phobius"/>
    </source>
</evidence>
<proteinExistence type="predicted"/>
<dbReference type="InterPro" id="IPR006603">
    <property type="entry name" value="PQ-loop_rpt"/>
</dbReference>
<dbReference type="OrthoDB" id="9814012at2"/>
<keyword evidence="2 5" id="KW-0812">Transmembrane</keyword>
<evidence type="ECO:0000256" key="2">
    <source>
        <dbReference type="ARBA" id="ARBA00022692"/>
    </source>
</evidence>
<evidence type="ECO:0000256" key="4">
    <source>
        <dbReference type="ARBA" id="ARBA00023136"/>
    </source>
</evidence>